<feature type="chain" id="PRO_5042520076" description="DUF4148 domain-containing protein" evidence="2">
    <location>
        <begin position="24"/>
        <end position="106"/>
    </location>
</feature>
<proteinExistence type="predicted"/>
<dbReference type="EMBL" id="CP010310">
    <property type="protein sequence ID" value="AJC19833.1"/>
    <property type="molecule type" value="Genomic_DNA"/>
</dbReference>
<evidence type="ECO:0000313" key="5">
    <source>
        <dbReference type="Proteomes" id="UP000035086"/>
    </source>
</evidence>
<reference evidence="4 6" key="3">
    <citation type="submission" date="2018-06" db="EMBL/GenBank/DDBJ databases">
        <authorList>
            <consortium name="Pathogen Informatics"/>
            <person name="Doyle S."/>
        </authorList>
    </citation>
    <scope>NUCLEOTIDE SEQUENCE [LARGE SCALE GENOMIC DNA]</scope>
    <source>
        <strain evidence="4 6">NCTC13159</strain>
    </source>
</reference>
<evidence type="ECO:0000313" key="3">
    <source>
        <dbReference type="EMBL" id="AJC19833.1"/>
    </source>
</evidence>
<keyword evidence="2" id="KW-0732">Signal</keyword>
<accession>A0AAJ4ZET2</accession>
<feature type="region of interest" description="Disordered" evidence="1">
    <location>
        <begin position="63"/>
        <end position="82"/>
    </location>
</feature>
<keyword evidence="5" id="KW-1185">Reference proteome</keyword>
<sequence>MQKRLLLSTAIALGVLFSASAQATARYDNNLPMFPGGPSGNRADVQAELNQAHAGGVPVASSLKALQATQSPSRKTREQVRKELEEAAAQGLLDQPDTVYPRLLTD</sequence>
<dbReference type="Proteomes" id="UP000254589">
    <property type="component" value="Unassembled WGS sequence"/>
</dbReference>
<feature type="signal peptide" evidence="2">
    <location>
        <begin position="1"/>
        <end position="23"/>
    </location>
</feature>
<evidence type="ECO:0000256" key="1">
    <source>
        <dbReference type="SAM" id="MobiDB-lite"/>
    </source>
</evidence>
<organism evidence="4 6">
    <name type="scientific">Pandoraea pulmonicola</name>
    <dbReference type="NCBI Taxonomy" id="93221"/>
    <lineage>
        <taxon>Bacteria</taxon>
        <taxon>Pseudomonadati</taxon>
        <taxon>Pseudomonadota</taxon>
        <taxon>Betaproteobacteria</taxon>
        <taxon>Burkholderiales</taxon>
        <taxon>Burkholderiaceae</taxon>
        <taxon>Pandoraea</taxon>
    </lineage>
</organism>
<reference evidence="5" key="1">
    <citation type="submission" date="2014-12" db="EMBL/GenBank/DDBJ databases">
        <title>Complete Genome Sequencing of Pandoraea pulmonicola DSM 16583.</title>
        <authorList>
            <person name="Chan K.-G."/>
        </authorList>
    </citation>
    <scope>NUCLEOTIDE SEQUENCE [LARGE SCALE GENOMIC DNA]</scope>
    <source>
        <strain evidence="5">DSM 16583</strain>
    </source>
</reference>
<evidence type="ECO:0000256" key="2">
    <source>
        <dbReference type="SAM" id="SignalP"/>
    </source>
</evidence>
<dbReference type="Pfam" id="PF13663">
    <property type="entry name" value="DUF4148"/>
    <property type="match status" value="1"/>
</dbReference>
<evidence type="ECO:0008006" key="7">
    <source>
        <dbReference type="Google" id="ProtNLM"/>
    </source>
</evidence>
<dbReference type="InterPro" id="IPR025421">
    <property type="entry name" value="DUF4148"/>
</dbReference>
<dbReference type="AlphaFoldDB" id="A0AAJ4ZET2"/>
<gene>
    <name evidence="4" type="ORF">NCTC13159_03509</name>
    <name evidence="3" type="ORF">RO07_03855</name>
</gene>
<dbReference type="EMBL" id="UGSJ01000001">
    <property type="protein sequence ID" value="SUA91989.1"/>
    <property type="molecule type" value="Genomic_DNA"/>
</dbReference>
<reference evidence="3" key="2">
    <citation type="submission" date="2016-11" db="EMBL/GenBank/DDBJ databases">
        <title>Complete Genome Sequencing of Pandoraea pulmonicola DSM 16583.</title>
        <authorList>
            <person name="Chan K.-G."/>
        </authorList>
    </citation>
    <scope>NUCLEOTIDE SEQUENCE</scope>
    <source>
        <strain evidence="3">DSM 16583</strain>
    </source>
</reference>
<name>A0AAJ4ZET2_PANPU</name>
<protein>
    <recommendedName>
        <fullName evidence="7">DUF4148 domain-containing protein</fullName>
    </recommendedName>
</protein>
<evidence type="ECO:0000313" key="4">
    <source>
        <dbReference type="EMBL" id="SUA91989.1"/>
    </source>
</evidence>
<dbReference type="RefSeq" id="WP_039405396.1">
    <property type="nucleotide sequence ID" value="NZ_CP010310.2"/>
</dbReference>
<evidence type="ECO:0000313" key="6">
    <source>
        <dbReference type="Proteomes" id="UP000254589"/>
    </source>
</evidence>
<dbReference type="Proteomes" id="UP000035086">
    <property type="component" value="Chromosome"/>
</dbReference>
<dbReference type="KEGG" id="ppul:RO07_03855"/>